<name>A0ABU5RR39_9CYAN</name>
<comment type="function">
    <text evidence="5">Catalyzes the methylation of C-1 in cobalt-precorrin-5B to form cobalt-precorrin-6A.</text>
</comment>
<keyword evidence="7" id="KW-1185">Reference proteome</keyword>
<dbReference type="NCBIfam" id="TIGR00312">
    <property type="entry name" value="cbiD"/>
    <property type="match status" value="1"/>
</dbReference>
<evidence type="ECO:0000256" key="5">
    <source>
        <dbReference type="HAMAP-Rule" id="MF_00787"/>
    </source>
</evidence>
<sequence length="374" mass="38482">MRPPSAAPRGFTLPVWLAAAARAALGALQEEPFSASVALELLQPPGVVPIPVRAAARLEEGLALGESCCDPGEGLDLTRGLVVWVLARWLPGDGPWLQLEPGEGVGVQAATGEACLSAYARRLLEANLRPLVPSGRRLGLTLVLPDGRRLAERTSNAAFGVVDGLALIGTQAEVQAGADPDQLARTLAALAERMAVPGAGADLVLVIGENGLDLAPRLGLPPELLLKAGNWLGPVLVAAAEAGVERLLLFGYQGKLIKLAGGIFHTHHHLADGRAEVLTALAALEGASGPTLATLHGAATVEAALAGLEQADPDLAGRLRARIAAAIESRCQAYLASHGAPPAAVGAALFDRQRRLRVCGPVGAALMERFRGAT</sequence>
<comment type="catalytic activity">
    <reaction evidence="5">
        <text>Co-precorrin-5B + S-adenosyl-L-methionine = Co-precorrin-6A + S-adenosyl-L-homocysteine</text>
        <dbReference type="Rhea" id="RHEA:26285"/>
        <dbReference type="ChEBI" id="CHEBI:57856"/>
        <dbReference type="ChEBI" id="CHEBI:59789"/>
        <dbReference type="ChEBI" id="CHEBI:60063"/>
        <dbReference type="ChEBI" id="CHEBI:60064"/>
        <dbReference type="EC" id="2.1.1.195"/>
    </reaction>
</comment>
<dbReference type="Pfam" id="PF01888">
    <property type="entry name" value="CbiD"/>
    <property type="match status" value="1"/>
</dbReference>
<comment type="pathway">
    <text evidence="5">Cofactor biosynthesis; adenosylcobalamin biosynthesis; cob(II)yrinate a,c-diamide from sirohydrochlorin (anaerobic route): step 6/10.</text>
</comment>
<accession>A0ABU5RR39</accession>
<dbReference type="InterPro" id="IPR002748">
    <property type="entry name" value="CbiD"/>
</dbReference>
<dbReference type="GO" id="GO:0008168">
    <property type="term" value="F:methyltransferase activity"/>
    <property type="evidence" value="ECO:0007669"/>
    <property type="project" value="UniProtKB-KW"/>
</dbReference>
<dbReference type="EC" id="2.1.1.195" evidence="5"/>
<dbReference type="PANTHER" id="PTHR35863:SF1">
    <property type="entry name" value="COBALT-PRECORRIN-5B C(1)-METHYLTRANSFERASE"/>
    <property type="match status" value="1"/>
</dbReference>
<organism evidence="6 7">
    <name type="scientific">Cyanobium gracile UHCC 0139</name>
    <dbReference type="NCBI Taxonomy" id="3110308"/>
    <lineage>
        <taxon>Bacteria</taxon>
        <taxon>Bacillati</taxon>
        <taxon>Cyanobacteriota</taxon>
        <taxon>Cyanophyceae</taxon>
        <taxon>Synechococcales</taxon>
        <taxon>Prochlorococcaceae</taxon>
        <taxon>Cyanobium</taxon>
    </lineage>
</organism>
<dbReference type="Gene3D" id="3.30.2110.10">
    <property type="entry name" value="CbiD-like"/>
    <property type="match status" value="1"/>
</dbReference>
<dbReference type="RefSeq" id="WP_323304402.1">
    <property type="nucleotide sequence ID" value="NZ_JAYGHX010000001.1"/>
</dbReference>
<gene>
    <name evidence="5 6" type="primary">cbiD</name>
    <name evidence="6" type="ORF">VB738_02970</name>
</gene>
<keyword evidence="4 5" id="KW-0949">S-adenosyl-L-methionine</keyword>
<dbReference type="PANTHER" id="PTHR35863">
    <property type="entry name" value="COBALT-PRECORRIN-5B C(1)-METHYLTRANSFERASE"/>
    <property type="match status" value="1"/>
</dbReference>
<evidence type="ECO:0000256" key="2">
    <source>
        <dbReference type="ARBA" id="ARBA00022603"/>
    </source>
</evidence>
<evidence type="ECO:0000256" key="1">
    <source>
        <dbReference type="ARBA" id="ARBA00022573"/>
    </source>
</evidence>
<proteinExistence type="inferred from homology"/>
<keyword evidence="3 5" id="KW-0808">Transferase</keyword>
<dbReference type="SUPFAM" id="SSF111342">
    <property type="entry name" value="CbiD-like"/>
    <property type="match status" value="1"/>
</dbReference>
<dbReference type="HAMAP" id="MF_00787">
    <property type="entry name" value="CbiD"/>
    <property type="match status" value="1"/>
</dbReference>
<dbReference type="InterPro" id="IPR036074">
    <property type="entry name" value="CbiD_sf"/>
</dbReference>
<keyword evidence="2 5" id="KW-0489">Methyltransferase</keyword>
<evidence type="ECO:0000313" key="7">
    <source>
        <dbReference type="Proteomes" id="UP001304461"/>
    </source>
</evidence>
<dbReference type="GO" id="GO:0032259">
    <property type="term" value="P:methylation"/>
    <property type="evidence" value="ECO:0007669"/>
    <property type="project" value="UniProtKB-KW"/>
</dbReference>
<evidence type="ECO:0000256" key="3">
    <source>
        <dbReference type="ARBA" id="ARBA00022679"/>
    </source>
</evidence>
<reference evidence="6 7" key="1">
    <citation type="submission" date="2023-12" db="EMBL/GenBank/DDBJ databases">
        <title>Baltic Sea Cyanobacteria.</title>
        <authorList>
            <person name="Delbaje E."/>
            <person name="Fewer D.P."/>
            <person name="Shishido T.K."/>
        </authorList>
    </citation>
    <scope>NUCLEOTIDE SEQUENCE [LARGE SCALE GENOMIC DNA]</scope>
    <source>
        <strain evidence="6 7">UHCC 0139</strain>
    </source>
</reference>
<comment type="similarity">
    <text evidence="5">Belongs to the CbiD family.</text>
</comment>
<keyword evidence="1 5" id="KW-0169">Cobalamin biosynthesis</keyword>
<dbReference type="EMBL" id="JAYGHX010000001">
    <property type="protein sequence ID" value="MEA5390216.1"/>
    <property type="molecule type" value="Genomic_DNA"/>
</dbReference>
<comment type="caution">
    <text evidence="6">The sequence shown here is derived from an EMBL/GenBank/DDBJ whole genome shotgun (WGS) entry which is preliminary data.</text>
</comment>
<evidence type="ECO:0000256" key="4">
    <source>
        <dbReference type="ARBA" id="ARBA00022691"/>
    </source>
</evidence>
<dbReference type="PIRSF" id="PIRSF026782">
    <property type="entry name" value="CbiD"/>
    <property type="match status" value="1"/>
</dbReference>
<evidence type="ECO:0000313" key="6">
    <source>
        <dbReference type="EMBL" id="MEA5390216.1"/>
    </source>
</evidence>
<dbReference type="Proteomes" id="UP001304461">
    <property type="component" value="Unassembled WGS sequence"/>
</dbReference>
<protein>
    <recommendedName>
        <fullName evidence="5">Cobalt-precorrin-5B C(1)-methyltransferase</fullName>
        <ecNumber evidence="5">2.1.1.195</ecNumber>
    </recommendedName>
    <alternativeName>
        <fullName evidence="5">Cobalt-precorrin-6A synthase</fullName>
    </alternativeName>
</protein>